<dbReference type="InterPro" id="IPR016195">
    <property type="entry name" value="Pol/histidinol_Pase-like"/>
</dbReference>
<proteinExistence type="inferred from homology"/>
<gene>
    <name evidence="10" type="ORF">J5W02_12105</name>
</gene>
<dbReference type="RefSeq" id="WP_219965962.1">
    <property type="nucleotide sequence ID" value="NZ_JAGFNZ010000005.1"/>
</dbReference>
<evidence type="ECO:0000256" key="1">
    <source>
        <dbReference type="ARBA" id="ARBA00004970"/>
    </source>
</evidence>
<evidence type="ECO:0000313" key="10">
    <source>
        <dbReference type="EMBL" id="MBW7573552.1"/>
    </source>
</evidence>
<evidence type="ECO:0000256" key="5">
    <source>
        <dbReference type="ARBA" id="ARBA00022801"/>
    </source>
</evidence>
<dbReference type="PANTHER" id="PTHR21039">
    <property type="entry name" value="HISTIDINOL PHOSPHATASE-RELATED"/>
    <property type="match status" value="1"/>
</dbReference>
<dbReference type="InterPro" id="IPR010140">
    <property type="entry name" value="Histidinol_P_phosphatase_HisJ"/>
</dbReference>
<keyword evidence="11" id="KW-1185">Reference proteome</keyword>
<evidence type="ECO:0000256" key="3">
    <source>
        <dbReference type="ARBA" id="ARBA00013085"/>
    </source>
</evidence>
<evidence type="ECO:0000259" key="9">
    <source>
        <dbReference type="Pfam" id="PF02811"/>
    </source>
</evidence>
<comment type="similarity">
    <text evidence="2 8">Belongs to the PHP hydrolase family. HisK subfamily.</text>
</comment>
<dbReference type="InterPro" id="IPR004013">
    <property type="entry name" value="PHP_dom"/>
</dbReference>
<keyword evidence="5 8" id="KW-0378">Hydrolase</keyword>
<name>A0ABS7DQJ9_9FIRM</name>
<dbReference type="PANTHER" id="PTHR21039:SF0">
    <property type="entry name" value="HISTIDINOL-PHOSPHATASE"/>
    <property type="match status" value="1"/>
</dbReference>
<reference evidence="10 11" key="1">
    <citation type="submission" date="2021-03" db="EMBL/GenBank/DDBJ databases">
        <title>Caproiciproducens sp. nov. isolated from feces of cow.</title>
        <authorList>
            <person name="Choi J.-Y."/>
        </authorList>
    </citation>
    <scope>NUCLEOTIDE SEQUENCE [LARGE SCALE GENOMIC DNA]</scope>
    <source>
        <strain evidence="10 11">AGMB10547</strain>
    </source>
</reference>
<comment type="catalytic activity">
    <reaction evidence="7 8">
        <text>L-histidinol phosphate + H2O = L-histidinol + phosphate</text>
        <dbReference type="Rhea" id="RHEA:14465"/>
        <dbReference type="ChEBI" id="CHEBI:15377"/>
        <dbReference type="ChEBI" id="CHEBI:43474"/>
        <dbReference type="ChEBI" id="CHEBI:57699"/>
        <dbReference type="ChEBI" id="CHEBI:57980"/>
        <dbReference type="EC" id="3.1.3.15"/>
    </reaction>
</comment>
<evidence type="ECO:0000256" key="2">
    <source>
        <dbReference type="ARBA" id="ARBA00009152"/>
    </source>
</evidence>
<dbReference type="NCBIfam" id="TIGR01856">
    <property type="entry name" value="hisJ_fam"/>
    <property type="match status" value="1"/>
</dbReference>
<evidence type="ECO:0000313" key="11">
    <source>
        <dbReference type="Proteomes" id="UP000719942"/>
    </source>
</evidence>
<keyword evidence="4 8" id="KW-0028">Amino-acid biosynthesis</keyword>
<keyword evidence="6 8" id="KW-0368">Histidine biosynthesis</keyword>
<accession>A0ABS7DQJ9</accession>
<organism evidence="10 11">
    <name type="scientific">Caproiciproducens faecalis</name>
    <dbReference type="NCBI Taxonomy" id="2820301"/>
    <lineage>
        <taxon>Bacteria</taxon>
        <taxon>Bacillati</taxon>
        <taxon>Bacillota</taxon>
        <taxon>Clostridia</taxon>
        <taxon>Eubacteriales</taxon>
        <taxon>Acutalibacteraceae</taxon>
        <taxon>Caproiciproducens</taxon>
    </lineage>
</organism>
<dbReference type="Proteomes" id="UP000719942">
    <property type="component" value="Unassembled WGS sequence"/>
</dbReference>
<sequence>MKYHYLSDSHVHSDCSRDANDPTMMMCESAARLGLYSITMTDHCECNAYRTEGYDKSARQSYFEARKAGAVFHGRLNIYSGVELGQPMQDLSAADDVLEACDFDFVLASVHSTKNNVDFYDMDYARTDIDDALNRYFNEIQEMIEWGKFDSLAHLTYPWRYIVGEHNIKIDDKKYAGRIDEVLNALILKRKALEVNTSGLRQKIGTTLPDLSIIARYRELGGKLITVGSDAHRWADVGGGVEKGFSLLLSAGFHHFTVYQHHIPKFLPIS</sequence>
<evidence type="ECO:0000256" key="7">
    <source>
        <dbReference type="ARBA" id="ARBA00049158"/>
    </source>
</evidence>
<evidence type="ECO:0000256" key="6">
    <source>
        <dbReference type="ARBA" id="ARBA00023102"/>
    </source>
</evidence>
<dbReference type="Pfam" id="PF02811">
    <property type="entry name" value="PHP"/>
    <property type="match status" value="1"/>
</dbReference>
<dbReference type="SUPFAM" id="SSF89550">
    <property type="entry name" value="PHP domain-like"/>
    <property type="match status" value="1"/>
</dbReference>
<dbReference type="EC" id="3.1.3.15" evidence="3 8"/>
<feature type="domain" description="PHP" evidence="9">
    <location>
        <begin position="8"/>
        <end position="198"/>
    </location>
</feature>
<evidence type="ECO:0000256" key="8">
    <source>
        <dbReference type="RuleBase" id="RU366003"/>
    </source>
</evidence>
<protein>
    <recommendedName>
        <fullName evidence="3 8">Histidinol-phosphatase</fullName>
        <shortName evidence="8">HolPase</shortName>
        <ecNumber evidence="3 8">3.1.3.15</ecNumber>
    </recommendedName>
</protein>
<evidence type="ECO:0000256" key="4">
    <source>
        <dbReference type="ARBA" id="ARBA00022605"/>
    </source>
</evidence>
<comment type="pathway">
    <text evidence="1 8">Amino-acid biosynthesis; L-histidine biosynthesis; L-histidine from 5-phospho-alpha-D-ribose 1-diphosphate: step 8/9.</text>
</comment>
<dbReference type="Gene3D" id="3.20.20.140">
    <property type="entry name" value="Metal-dependent hydrolases"/>
    <property type="match status" value="1"/>
</dbReference>
<comment type="caution">
    <text evidence="10">The sequence shown here is derived from an EMBL/GenBank/DDBJ whole genome shotgun (WGS) entry which is preliminary data.</text>
</comment>
<dbReference type="EMBL" id="JAGFNZ010000005">
    <property type="protein sequence ID" value="MBW7573552.1"/>
    <property type="molecule type" value="Genomic_DNA"/>
</dbReference>